<proteinExistence type="predicted"/>
<evidence type="ECO:0000313" key="2">
    <source>
        <dbReference type="EMBL" id="KAF9692331.1"/>
    </source>
</evidence>
<gene>
    <name evidence="2" type="ORF">EKO04_009565</name>
</gene>
<keyword evidence="3" id="KW-1185">Reference proteome</keyword>
<feature type="compositionally biased region" description="Polar residues" evidence="1">
    <location>
        <begin position="159"/>
        <end position="178"/>
    </location>
</feature>
<dbReference type="AlphaFoldDB" id="A0A8H7MBW7"/>
<feature type="region of interest" description="Disordered" evidence="1">
    <location>
        <begin position="75"/>
        <end position="105"/>
    </location>
</feature>
<name>A0A8H7MBW7_9PLEO</name>
<feature type="compositionally biased region" description="Low complexity" evidence="1">
    <location>
        <begin position="88"/>
        <end position="100"/>
    </location>
</feature>
<sequence>MASNNIPLLCNICPKKPSFSDVSHLLTHIASKGHLSHYYKVKVRSTHEDASRRIIDTYDRWYAEWSVEELMSDRMNQKDKRRTRARPTARSTPAPRIEAPAPRPARRAAVGNLLDPRLSEQQVIKVEPDSGTPTPTSQLGPFLRQRPFAPHLQRWPSESRASSRSYTNPDYETSSEYSDPSERPRRRYQYTAADTCAIEDDAPEHAEDTMAVSESTKLKGVYWPGMAIFDSATPEMRRKRNQKKDHSVVEQLELNSQDVEATELIFTPQGSFKRQRRISSSNSDDEEDIEIKAESPRPGFSRAALADIDPNINRRSRQSIRAPMFPFQTRSQYEDRRGHSSYEFSIGDRAPKRKRAFDVFQDNEITFSQPANFNYLTSGFSHQTSPSPSPLPGYGSYKSLNDPFQYDNKENVFPSLPQPIYGNLHNHQIPNFHYHAYTYGLGQGQQGLQHGGQFFNASNAYRQQQQDDDDDDQRTITAPPSPATS</sequence>
<comment type="caution">
    <text evidence="2">The sequence shown here is derived from an EMBL/GenBank/DDBJ whole genome shotgun (WGS) entry which is preliminary data.</text>
</comment>
<reference evidence="2" key="1">
    <citation type="submission" date="2018-12" db="EMBL/GenBank/DDBJ databases">
        <authorList>
            <person name="Syme R.A."/>
            <person name="Farfan-Caceres L."/>
            <person name="Lichtenzveig J."/>
        </authorList>
    </citation>
    <scope>NUCLEOTIDE SEQUENCE</scope>
    <source>
        <strain evidence="2">Al4</strain>
    </source>
</reference>
<reference evidence="2" key="2">
    <citation type="submission" date="2020-09" db="EMBL/GenBank/DDBJ databases">
        <title>Reference genome assembly for Australian Ascochyta lentis isolate Al4.</title>
        <authorList>
            <person name="Lee R.C."/>
            <person name="Farfan-Caceres L.M."/>
            <person name="Debler J.W."/>
            <person name="Williams A.H."/>
            <person name="Henares B.M."/>
        </authorList>
    </citation>
    <scope>NUCLEOTIDE SEQUENCE</scope>
    <source>
        <strain evidence="2">Al4</strain>
    </source>
</reference>
<feature type="region of interest" description="Disordered" evidence="1">
    <location>
        <begin position="123"/>
        <end position="185"/>
    </location>
</feature>
<accession>A0A8H7MBW7</accession>
<feature type="region of interest" description="Disordered" evidence="1">
    <location>
        <begin position="459"/>
        <end position="485"/>
    </location>
</feature>
<evidence type="ECO:0000313" key="3">
    <source>
        <dbReference type="Proteomes" id="UP000651452"/>
    </source>
</evidence>
<protein>
    <submittedName>
        <fullName evidence="2">Uncharacterized protein</fullName>
    </submittedName>
</protein>
<organism evidence="2 3">
    <name type="scientific">Ascochyta lentis</name>
    <dbReference type="NCBI Taxonomy" id="205686"/>
    <lineage>
        <taxon>Eukaryota</taxon>
        <taxon>Fungi</taxon>
        <taxon>Dikarya</taxon>
        <taxon>Ascomycota</taxon>
        <taxon>Pezizomycotina</taxon>
        <taxon>Dothideomycetes</taxon>
        <taxon>Pleosporomycetidae</taxon>
        <taxon>Pleosporales</taxon>
        <taxon>Pleosporineae</taxon>
        <taxon>Didymellaceae</taxon>
        <taxon>Ascochyta</taxon>
    </lineage>
</organism>
<dbReference type="OrthoDB" id="5428259at2759"/>
<dbReference type="Proteomes" id="UP000651452">
    <property type="component" value="Unassembled WGS sequence"/>
</dbReference>
<feature type="region of interest" description="Disordered" evidence="1">
    <location>
        <begin position="275"/>
        <end position="298"/>
    </location>
</feature>
<evidence type="ECO:0000256" key="1">
    <source>
        <dbReference type="SAM" id="MobiDB-lite"/>
    </source>
</evidence>
<dbReference type="EMBL" id="RZGK01000018">
    <property type="protein sequence ID" value="KAF9692331.1"/>
    <property type="molecule type" value="Genomic_DNA"/>
</dbReference>